<keyword evidence="3" id="KW-1185">Reference proteome</keyword>
<reference evidence="2" key="1">
    <citation type="submission" date="2020-08" db="EMBL/GenBank/DDBJ databases">
        <title>Genome sequencing and assembly of the red palm weevil Rhynchophorus ferrugineus.</title>
        <authorList>
            <person name="Dias G.B."/>
            <person name="Bergman C.M."/>
            <person name="Manee M."/>
        </authorList>
    </citation>
    <scope>NUCLEOTIDE SEQUENCE</scope>
    <source>
        <strain evidence="2">AA-2017</strain>
        <tissue evidence="2">Whole larva</tissue>
    </source>
</reference>
<dbReference type="OrthoDB" id="192253at2759"/>
<organism evidence="2 3">
    <name type="scientific">Rhynchophorus ferrugineus</name>
    <name type="common">Red palm weevil</name>
    <name type="synonym">Curculio ferrugineus</name>
    <dbReference type="NCBI Taxonomy" id="354439"/>
    <lineage>
        <taxon>Eukaryota</taxon>
        <taxon>Metazoa</taxon>
        <taxon>Ecdysozoa</taxon>
        <taxon>Arthropoda</taxon>
        <taxon>Hexapoda</taxon>
        <taxon>Insecta</taxon>
        <taxon>Pterygota</taxon>
        <taxon>Neoptera</taxon>
        <taxon>Endopterygota</taxon>
        <taxon>Coleoptera</taxon>
        <taxon>Polyphaga</taxon>
        <taxon>Cucujiformia</taxon>
        <taxon>Curculionidae</taxon>
        <taxon>Dryophthorinae</taxon>
        <taxon>Rhynchophorus</taxon>
    </lineage>
</organism>
<evidence type="ECO:0000313" key="3">
    <source>
        <dbReference type="Proteomes" id="UP000625711"/>
    </source>
</evidence>
<dbReference type="Proteomes" id="UP000625711">
    <property type="component" value="Unassembled WGS sequence"/>
</dbReference>
<accession>A0A834I615</accession>
<protein>
    <submittedName>
        <fullName evidence="2">Uncharacterized protein</fullName>
    </submittedName>
</protein>
<feature type="signal peptide" evidence="1">
    <location>
        <begin position="1"/>
        <end position="20"/>
    </location>
</feature>
<dbReference type="AlphaFoldDB" id="A0A834I615"/>
<comment type="caution">
    <text evidence="2">The sequence shown here is derived from an EMBL/GenBank/DDBJ whole genome shotgun (WGS) entry which is preliminary data.</text>
</comment>
<name>A0A834I615_RHYFE</name>
<feature type="chain" id="PRO_5032995936" evidence="1">
    <location>
        <begin position="21"/>
        <end position="125"/>
    </location>
</feature>
<gene>
    <name evidence="2" type="ORF">GWI33_013965</name>
</gene>
<keyword evidence="1" id="KW-0732">Signal</keyword>
<sequence>MIQIIILLLFMDYWSPPTQFANGELLGDHICQIEITEPVEVLTWELKNKTVRTYKWCMNVPPRCSKYDQQVVNQTKTIMTIALLNSLKSFKPGEIRRMQYVIQDEHTGSPEPELKEIKNVYFTVD</sequence>
<evidence type="ECO:0000313" key="2">
    <source>
        <dbReference type="EMBL" id="KAF7273322.1"/>
    </source>
</evidence>
<dbReference type="EMBL" id="JAACXV010013492">
    <property type="protein sequence ID" value="KAF7273322.1"/>
    <property type="molecule type" value="Genomic_DNA"/>
</dbReference>
<proteinExistence type="predicted"/>
<evidence type="ECO:0000256" key="1">
    <source>
        <dbReference type="SAM" id="SignalP"/>
    </source>
</evidence>